<dbReference type="PANTHER" id="PTHR43762:SF1">
    <property type="entry name" value="D-ARABINONO-1,4-LACTONE OXIDASE"/>
    <property type="match status" value="1"/>
</dbReference>
<dbReference type="GO" id="GO:0003885">
    <property type="term" value="F:D-arabinono-1,4-lactone oxidase activity"/>
    <property type="evidence" value="ECO:0007669"/>
    <property type="project" value="TreeGrafter"/>
</dbReference>
<name>A0A7S8F6S4_9SPHN</name>
<dbReference type="SUPFAM" id="SSF56176">
    <property type="entry name" value="FAD-binding/transporter-associated domain-like"/>
    <property type="match status" value="1"/>
</dbReference>
<dbReference type="KEGG" id="qso:IRL76_06635"/>
<dbReference type="PANTHER" id="PTHR43762">
    <property type="entry name" value="L-GULONOLACTONE OXIDASE"/>
    <property type="match status" value="1"/>
</dbReference>
<accession>A0A7S8F6S4</accession>
<evidence type="ECO:0000256" key="1">
    <source>
        <dbReference type="ARBA" id="ARBA00022827"/>
    </source>
</evidence>
<dbReference type="InterPro" id="IPR010031">
    <property type="entry name" value="FAD_lactone_oxidase-like"/>
</dbReference>
<evidence type="ECO:0000259" key="2">
    <source>
        <dbReference type="Pfam" id="PF01565"/>
    </source>
</evidence>
<dbReference type="InterPro" id="IPR036318">
    <property type="entry name" value="FAD-bd_PCMH-like_sf"/>
</dbReference>
<keyword evidence="1" id="KW-0274">FAD</keyword>
<keyword evidence="1" id="KW-0285">Flavoprotein</keyword>
<protein>
    <submittedName>
        <fullName evidence="3">FAD-binding protein</fullName>
    </submittedName>
</protein>
<sequence>MRRFFRERREKREIAQAVGREGKRRIFSWIHVFRGEAEALIPNDETKLAADIAKGCFSCVGQSHSYNGVQIVPGINAMMMPEGGFKNLSYDPATGIATVGASISVRTCKEFLLTHDRRLLNSGNFMAQTVVGALMTGTHGFGERAVMADAIHALTFLDGNGQRVRLQRGDADFPYVALSFGTIAPIIEIEIETVPTEAFISNSHINRLSKLRELQQGTIASNWCVLPYSDPEDPMMMLHALAHCAVAQRVPEKKSGGGIFAPIARWVIGNYQTLDRFLPMLRRPMQRVLDRLNVKQHTQIQTDPRDLDYLYDPKPGLASERAPDILHGMFSTTYTGYNLAFFVPLEKGPAVVKFIMREADDLRDLGFFLKGIISVREITGTSDVKFAANHREPMAAIDLFADPRDYAWLERLQRLVLQYEPATRPHFGKSALMPEFRSSLGQDNLDRLMNIHRQHYPKANLMFSERVRAFLDVGKPLPGEAAADARLA</sequence>
<reference evidence="3 4" key="1">
    <citation type="submission" date="2020-11" db="EMBL/GenBank/DDBJ databases">
        <title>The genome sequence of Erythrobacter sp. 6D36.</title>
        <authorList>
            <person name="Liu Y."/>
        </authorList>
    </citation>
    <scope>NUCLEOTIDE SEQUENCE [LARGE SCALE GENOMIC DNA]</scope>
    <source>
        <strain evidence="3 4">6D36</strain>
    </source>
</reference>
<proteinExistence type="predicted"/>
<dbReference type="Pfam" id="PF01565">
    <property type="entry name" value="FAD_binding_4"/>
    <property type="match status" value="1"/>
</dbReference>
<evidence type="ECO:0000313" key="4">
    <source>
        <dbReference type="Proteomes" id="UP000594459"/>
    </source>
</evidence>
<dbReference type="GO" id="GO:0050660">
    <property type="term" value="F:flavin adenine dinucleotide binding"/>
    <property type="evidence" value="ECO:0007669"/>
    <property type="project" value="InterPro"/>
</dbReference>
<gene>
    <name evidence="3" type="ORF">IRL76_06635</name>
</gene>
<dbReference type="InterPro" id="IPR016169">
    <property type="entry name" value="FAD-bd_PCMH_sub2"/>
</dbReference>
<feature type="domain" description="FAD linked oxidase N-terminal" evidence="2">
    <location>
        <begin position="55"/>
        <end position="166"/>
    </location>
</feature>
<evidence type="ECO:0000313" key="3">
    <source>
        <dbReference type="EMBL" id="QPD00198.1"/>
    </source>
</evidence>
<dbReference type="RefSeq" id="WP_200983992.1">
    <property type="nucleotide sequence ID" value="NZ_CP064654.1"/>
</dbReference>
<keyword evidence="4" id="KW-1185">Reference proteome</keyword>
<organism evidence="3 4">
    <name type="scientific">Qipengyuania soli</name>
    <dbReference type="NCBI Taxonomy" id="2782568"/>
    <lineage>
        <taxon>Bacteria</taxon>
        <taxon>Pseudomonadati</taxon>
        <taxon>Pseudomonadota</taxon>
        <taxon>Alphaproteobacteria</taxon>
        <taxon>Sphingomonadales</taxon>
        <taxon>Erythrobacteraceae</taxon>
        <taxon>Qipengyuania</taxon>
    </lineage>
</organism>
<dbReference type="AlphaFoldDB" id="A0A7S8F6S4"/>
<dbReference type="InterPro" id="IPR006094">
    <property type="entry name" value="Oxid_FAD_bind_N"/>
</dbReference>
<dbReference type="Proteomes" id="UP000594459">
    <property type="component" value="Chromosome"/>
</dbReference>
<dbReference type="Gene3D" id="3.30.465.10">
    <property type="match status" value="1"/>
</dbReference>
<dbReference type="EMBL" id="CP064654">
    <property type="protein sequence ID" value="QPD00198.1"/>
    <property type="molecule type" value="Genomic_DNA"/>
</dbReference>